<dbReference type="Proteomes" id="UP000198844">
    <property type="component" value="Unassembled WGS sequence"/>
</dbReference>
<dbReference type="InterPro" id="IPR036388">
    <property type="entry name" value="WH-like_DNA-bd_sf"/>
</dbReference>
<dbReference type="PANTHER" id="PTHR30537:SF5">
    <property type="entry name" value="HTH-TYPE TRANSCRIPTIONAL ACTIVATOR TTDR-RELATED"/>
    <property type="match status" value="1"/>
</dbReference>
<evidence type="ECO:0000256" key="4">
    <source>
        <dbReference type="ARBA" id="ARBA00023163"/>
    </source>
</evidence>
<dbReference type="InterPro" id="IPR036390">
    <property type="entry name" value="WH_DNA-bd_sf"/>
</dbReference>
<dbReference type="PANTHER" id="PTHR30537">
    <property type="entry name" value="HTH-TYPE TRANSCRIPTIONAL REGULATOR"/>
    <property type="match status" value="1"/>
</dbReference>
<dbReference type="RefSeq" id="WP_093635311.1">
    <property type="nucleotide sequence ID" value="NZ_FPBH01000009.1"/>
</dbReference>
<reference evidence="6 7" key="1">
    <citation type="submission" date="2016-10" db="EMBL/GenBank/DDBJ databases">
        <authorList>
            <person name="de Groot N.N."/>
        </authorList>
    </citation>
    <scope>NUCLEOTIDE SEQUENCE [LARGE SCALE GENOMIC DNA]</scope>
    <source>
        <strain evidence="6 7">LMG 27731</strain>
    </source>
</reference>
<dbReference type="GO" id="GO:0003677">
    <property type="term" value="F:DNA binding"/>
    <property type="evidence" value="ECO:0007669"/>
    <property type="project" value="UniProtKB-KW"/>
</dbReference>
<dbReference type="Pfam" id="PF00126">
    <property type="entry name" value="HTH_1"/>
    <property type="match status" value="1"/>
</dbReference>
<dbReference type="Gene3D" id="1.10.10.10">
    <property type="entry name" value="Winged helix-like DNA-binding domain superfamily/Winged helix DNA-binding domain"/>
    <property type="match status" value="1"/>
</dbReference>
<dbReference type="PROSITE" id="PS50931">
    <property type="entry name" value="HTH_LYSR"/>
    <property type="match status" value="1"/>
</dbReference>
<dbReference type="Pfam" id="PF03466">
    <property type="entry name" value="LysR_substrate"/>
    <property type="match status" value="1"/>
</dbReference>
<accession>A0A1I7DD98</accession>
<dbReference type="InterPro" id="IPR000847">
    <property type="entry name" value="LysR_HTH_N"/>
</dbReference>
<keyword evidence="2" id="KW-0805">Transcription regulation</keyword>
<dbReference type="SUPFAM" id="SSF53850">
    <property type="entry name" value="Periplasmic binding protein-like II"/>
    <property type="match status" value="1"/>
</dbReference>
<keyword evidence="3 6" id="KW-0238">DNA-binding</keyword>
<comment type="similarity">
    <text evidence="1">Belongs to the LysR transcriptional regulatory family.</text>
</comment>
<dbReference type="InterPro" id="IPR005119">
    <property type="entry name" value="LysR_subst-bd"/>
</dbReference>
<dbReference type="Gene3D" id="3.40.190.290">
    <property type="match status" value="1"/>
</dbReference>
<keyword evidence="4" id="KW-0804">Transcription</keyword>
<organism evidence="6 7">
    <name type="scientific">Paraburkholderia aspalathi</name>
    <dbReference type="NCBI Taxonomy" id="1324617"/>
    <lineage>
        <taxon>Bacteria</taxon>
        <taxon>Pseudomonadati</taxon>
        <taxon>Pseudomonadota</taxon>
        <taxon>Betaproteobacteria</taxon>
        <taxon>Burkholderiales</taxon>
        <taxon>Burkholderiaceae</taxon>
        <taxon>Paraburkholderia</taxon>
    </lineage>
</organism>
<evidence type="ECO:0000256" key="2">
    <source>
        <dbReference type="ARBA" id="ARBA00023015"/>
    </source>
</evidence>
<evidence type="ECO:0000313" key="7">
    <source>
        <dbReference type="Proteomes" id="UP000198844"/>
    </source>
</evidence>
<evidence type="ECO:0000256" key="1">
    <source>
        <dbReference type="ARBA" id="ARBA00009437"/>
    </source>
</evidence>
<name>A0A1I7DD98_9BURK</name>
<sequence length="330" mass="35917">MDMLQSIRAFVAVANANGFTAAARQMRVGTPQVSRAIAELETHLGLRLLSRTTRSVALTAAGDRYLAHCKFILDRLELAEAEAAGLCAKPVGTLRIGADPTFDAHHLAWLIHGYQARYPEVTVQTSLLSGSLDAALDIHDTILLCNPVPQMERMVFERVGATSTVLCASPVYLASHGVPETVSELRRHRCLQVRHMDDASEQWLFEGLAGPEVFCCDQARVLTDTTDVLVNVIQEGGGIGQLSLSRALPALRSGVLVRVLPQYRLAARNAYVLCPSAHYGEPKVQTWFEFVKAALPGRLAEDQVSLISHNSNHSESPRAFEADVAAEVQS</sequence>
<proteinExistence type="inferred from homology"/>
<gene>
    <name evidence="6" type="ORF">SAMN05192563_1009177</name>
</gene>
<dbReference type="InterPro" id="IPR058163">
    <property type="entry name" value="LysR-type_TF_proteobact-type"/>
</dbReference>
<dbReference type="OrthoDB" id="9084309at2"/>
<evidence type="ECO:0000313" key="6">
    <source>
        <dbReference type="EMBL" id="SFU09692.1"/>
    </source>
</evidence>
<dbReference type="CDD" id="cd08422">
    <property type="entry name" value="PBP2_CrgA_like"/>
    <property type="match status" value="1"/>
</dbReference>
<dbReference type="FunFam" id="1.10.10.10:FF:000001">
    <property type="entry name" value="LysR family transcriptional regulator"/>
    <property type="match status" value="1"/>
</dbReference>
<dbReference type="AlphaFoldDB" id="A0A1I7DD98"/>
<feature type="domain" description="HTH lysR-type" evidence="5">
    <location>
        <begin position="1"/>
        <end position="59"/>
    </location>
</feature>
<evidence type="ECO:0000256" key="3">
    <source>
        <dbReference type="ARBA" id="ARBA00023125"/>
    </source>
</evidence>
<protein>
    <submittedName>
        <fullName evidence="6">DNA-binding transcriptional regulator, LysR family</fullName>
    </submittedName>
</protein>
<dbReference type="GO" id="GO:0003700">
    <property type="term" value="F:DNA-binding transcription factor activity"/>
    <property type="evidence" value="ECO:0007669"/>
    <property type="project" value="InterPro"/>
</dbReference>
<dbReference type="EMBL" id="FPBH01000009">
    <property type="protein sequence ID" value="SFU09692.1"/>
    <property type="molecule type" value="Genomic_DNA"/>
</dbReference>
<dbReference type="SUPFAM" id="SSF46785">
    <property type="entry name" value="Winged helix' DNA-binding domain"/>
    <property type="match status" value="1"/>
</dbReference>
<evidence type="ECO:0000259" key="5">
    <source>
        <dbReference type="PROSITE" id="PS50931"/>
    </source>
</evidence>